<comment type="caution">
    <text evidence="4">The sequence shown here is derived from an EMBL/GenBank/DDBJ whole genome shotgun (WGS) entry which is preliminary data.</text>
</comment>
<dbReference type="Gene3D" id="3.40.50.300">
    <property type="entry name" value="P-loop containing nucleotide triphosphate hydrolases"/>
    <property type="match status" value="1"/>
</dbReference>
<dbReference type="Pfam" id="PF00685">
    <property type="entry name" value="Sulfotransfer_1"/>
    <property type="match status" value="1"/>
</dbReference>
<proteinExistence type="inferred from homology"/>
<protein>
    <recommendedName>
        <fullName evidence="3">Sulfotransferase domain-containing protein</fullName>
    </recommendedName>
</protein>
<keyword evidence="2" id="KW-0808">Transferase</keyword>
<comment type="similarity">
    <text evidence="1">Belongs to the sulfotransferase 1 family.</text>
</comment>
<dbReference type="EMBL" id="JARKHS020036466">
    <property type="protein sequence ID" value="KAK8756151.1"/>
    <property type="molecule type" value="Genomic_DNA"/>
</dbReference>
<evidence type="ECO:0000256" key="1">
    <source>
        <dbReference type="ARBA" id="ARBA00005771"/>
    </source>
</evidence>
<dbReference type="Proteomes" id="UP001321473">
    <property type="component" value="Unassembled WGS sequence"/>
</dbReference>
<dbReference type="PANTHER" id="PTHR11783">
    <property type="entry name" value="SULFOTRANSFERASE SULT"/>
    <property type="match status" value="1"/>
</dbReference>
<organism evidence="4 5">
    <name type="scientific">Amblyomma americanum</name>
    <name type="common">Lone star tick</name>
    <dbReference type="NCBI Taxonomy" id="6943"/>
    <lineage>
        <taxon>Eukaryota</taxon>
        <taxon>Metazoa</taxon>
        <taxon>Ecdysozoa</taxon>
        <taxon>Arthropoda</taxon>
        <taxon>Chelicerata</taxon>
        <taxon>Arachnida</taxon>
        <taxon>Acari</taxon>
        <taxon>Parasitiformes</taxon>
        <taxon>Ixodida</taxon>
        <taxon>Ixodoidea</taxon>
        <taxon>Ixodidae</taxon>
        <taxon>Amblyomminae</taxon>
        <taxon>Amblyomma</taxon>
    </lineage>
</organism>
<accession>A0AAQ4D111</accession>
<evidence type="ECO:0000313" key="5">
    <source>
        <dbReference type="Proteomes" id="UP001321473"/>
    </source>
</evidence>
<dbReference type="InterPro" id="IPR000863">
    <property type="entry name" value="Sulfotransferase_dom"/>
</dbReference>
<keyword evidence="5" id="KW-1185">Reference proteome</keyword>
<name>A0AAQ4D111_AMBAM</name>
<evidence type="ECO:0000259" key="3">
    <source>
        <dbReference type="Pfam" id="PF00685"/>
    </source>
</evidence>
<reference evidence="4 5" key="1">
    <citation type="journal article" date="2023" name="Arcadia Sci">
        <title>De novo assembly of a long-read Amblyomma americanum tick genome.</title>
        <authorList>
            <person name="Chou S."/>
            <person name="Poskanzer K.E."/>
            <person name="Rollins M."/>
            <person name="Thuy-Boun P.S."/>
        </authorList>
    </citation>
    <scope>NUCLEOTIDE SEQUENCE [LARGE SCALE GENOMIC DNA]</scope>
    <source>
        <strain evidence="4">F_SG_1</strain>
        <tissue evidence="4">Salivary glands</tissue>
    </source>
</reference>
<dbReference type="SUPFAM" id="SSF52540">
    <property type="entry name" value="P-loop containing nucleoside triphosphate hydrolases"/>
    <property type="match status" value="1"/>
</dbReference>
<dbReference type="InterPro" id="IPR027417">
    <property type="entry name" value="P-loop_NTPase"/>
</dbReference>
<dbReference type="GO" id="GO:0008146">
    <property type="term" value="F:sulfotransferase activity"/>
    <property type="evidence" value="ECO:0007669"/>
    <property type="project" value="InterPro"/>
</dbReference>
<sequence length="368" mass="41319">MSREVLEQQSATTTSARSTYRGGCFSVCRIASKTARSLLAKLLSNYLKRSSSLRRAITSMDIESYRDVDGVWMHNVFDEKILRMGMRYKPRPGEILLVSFPKCGTTWTQHIVCNILTRAQPPSEDGGFDLMTQFLDLTGGTSKEAAARNGPAVSHLPPVALRPVAHAKYIYVARNPYDVAVSYYHFLKGLTPKTIDVSFERYIRLFISGKLLYGDYLDHLLPWYQWRNDSNVLLITYEDLKANFKEQVLKIADFLGEEHGAALRKDDELLRKILDACSLESIRSIVKGNGLERLKSVQQMAIGTTAQPASAPPEIPEMHEGAGFVRKGVVGDWKNHFTPQLIKETKAWIAEKTKGSDVMSLWANCGLP</sequence>
<evidence type="ECO:0000256" key="2">
    <source>
        <dbReference type="ARBA" id="ARBA00022679"/>
    </source>
</evidence>
<evidence type="ECO:0000313" key="4">
    <source>
        <dbReference type="EMBL" id="KAK8756151.1"/>
    </source>
</evidence>
<feature type="domain" description="Sulfotransferase" evidence="3">
    <location>
        <begin position="94"/>
        <end position="356"/>
    </location>
</feature>
<gene>
    <name evidence="4" type="ORF">V5799_001145</name>
</gene>
<dbReference type="AlphaFoldDB" id="A0AAQ4D111"/>